<reference evidence="2" key="1">
    <citation type="submission" date="2021-04" db="EMBL/GenBank/DDBJ databases">
        <authorList>
            <person name="Zhang D.-C."/>
        </authorList>
    </citation>
    <scope>NUCLEOTIDE SEQUENCE</scope>
    <source>
        <strain evidence="2">CGMCC 1.15697</strain>
    </source>
</reference>
<keyword evidence="1" id="KW-1133">Transmembrane helix</keyword>
<dbReference type="Proteomes" id="UP000672602">
    <property type="component" value="Unassembled WGS sequence"/>
</dbReference>
<evidence type="ECO:0000313" key="3">
    <source>
        <dbReference type="Proteomes" id="UP000672602"/>
    </source>
</evidence>
<keyword evidence="1" id="KW-0472">Membrane</keyword>
<keyword evidence="3" id="KW-1185">Reference proteome</keyword>
<protein>
    <submittedName>
        <fullName evidence="2">Uncharacterized protein</fullName>
    </submittedName>
</protein>
<proteinExistence type="predicted"/>
<sequence>MSPTIRPDGRTRARAMLQQHLSEPQWWIGAVLVLGFFLVMWRYAKRPRHAPLDWDYCYDFVCEPAGAANPELARSFAAMLEDAAKAMGKAKGEAYLLRLAVMNRGGLSISAGDHLRPLTVAFPAGARMIDARYVEHFGPAPDTPPGVSVHERGFEVAPFDLPVNCALVFQAIVIGADRPSVVDGGIQGQPAIGTLGS</sequence>
<gene>
    <name evidence="2" type="ORF">KAJ83_16795</name>
</gene>
<dbReference type="RefSeq" id="WP_210683271.1">
    <property type="nucleotide sequence ID" value="NZ_JAGMWN010000010.1"/>
</dbReference>
<dbReference type="EMBL" id="JAGMWN010000010">
    <property type="protein sequence ID" value="MBP5858680.1"/>
    <property type="molecule type" value="Genomic_DNA"/>
</dbReference>
<keyword evidence="1" id="KW-0812">Transmembrane</keyword>
<organism evidence="2 3">
    <name type="scientific">Marivibrio halodurans</name>
    <dbReference type="NCBI Taxonomy" id="2039722"/>
    <lineage>
        <taxon>Bacteria</taxon>
        <taxon>Pseudomonadati</taxon>
        <taxon>Pseudomonadota</taxon>
        <taxon>Alphaproteobacteria</taxon>
        <taxon>Rhodospirillales</taxon>
        <taxon>Rhodospirillaceae</taxon>
        <taxon>Marivibrio</taxon>
    </lineage>
</organism>
<name>A0A8J7S1R9_9PROT</name>
<evidence type="ECO:0000256" key="1">
    <source>
        <dbReference type="SAM" id="Phobius"/>
    </source>
</evidence>
<evidence type="ECO:0000313" key="2">
    <source>
        <dbReference type="EMBL" id="MBP5858680.1"/>
    </source>
</evidence>
<comment type="caution">
    <text evidence="2">The sequence shown here is derived from an EMBL/GenBank/DDBJ whole genome shotgun (WGS) entry which is preliminary data.</text>
</comment>
<accession>A0A8J7S1R9</accession>
<dbReference type="AlphaFoldDB" id="A0A8J7S1R9"/>
<feature type="transmembrane region" description="Helical" evidence="1">
    <location>
        <begin position="26"/>
        <end position="44"/>
    </location>
</feature>